<dbReference type="Pfam" id="PF00672">
    <property type="entry name" value="HAMP"/>
    <property type="match status" value="1"/>
</dbReference>
<dbReference type="Proteomes" id="UP001595721">
    <property type="component" value="Unassembled WGS sequence"/>
</dbReference>
<keyword evidence="14" id="KW-1185">Reference proteome</keyword>
<dbReference type="PROSITE" id="PS50885">
    <property type="entry name" value="HAMP"/>
    <property type="match status" value="1"/>
</dbReference>
<evidence type="ECO:0000256" key="5">
    <source>
        <dbReference type="ARBA" id="ARBA00022679"/>
    </source>
</evidence>
<dbReference type="PANTHER" id="PTHR43065">
    <property type="entry name" value="SENSOR HISTIDINE KINASE"/>
    <property type="match status" value="1"/>
</dbReference>
<dbReference type="EMBL" id="JBHRXJ010000007">
    <property type="protein sequence ID" value="MFC3528664.1"/>
    <property type="molecule type" value="Genomic_DNA"/>
</dbReference>
<gene>
    <name evidence="13" type="ORF">ACFOMH_10800</name>
</gene>
<dbReference type="InterPro" id="IPR003660">
    <property type="entry name" value="HAMP_dom"/>
</dbReference>
<evidence type="ECO:0000313" key="14">
    <source>
        <dbReference type="Proteomes" id="UP001595721"/>
    </source>
</evidence>
<dbReference type="SUPFAM" id="SSF47384">
    <property type="entry name" value="Homodimeric domain of signal transducing histidine kinase"/>
    <property type="match status" value="1"/>
</dbReference>
<dbReference type="InterPro" id="IPR005467">
    <property type="entry name" value="His_kinase_dom"/>
</dbReference>
<dbReference type="PROSITE" id="PS50109">
    <property type="entry name" value="HIS_KIN"/>
    <property type="match status" value="1"/>
</dbReference>
<keyword evidence="6" id="KW-0547">Nucleotide-binding</keyword>
<dbReference type="CDD" id="cd06225">
    <property type="entry name" value="HAMP"/>
    <property type="match status" value="1"/>
</dbReference>
<keyword evidence="10" id="KW-1133">Transmembrane helix</keyword>
<evidence type="ECO:0000256" key="1">
    <source>
        <dbReference type="ARBA" id="ARBA00000085"/>
    </source>
</evidence>
<keyword evidence="5" id="KW-0808">Transferase</keyword>
<organism evidence="13 14">
    <name type="scientific">Paracoccus mangrovi</name>
    <dbReference type="NCBI Taxonomy" id="1715645"/>
    <lineage>
        <taxon>Bacteria</taxon>
        <taxon>Pseudomonadati</taxon>
        <taxon>Pseudomonadota</taxon>
        <taxon>Alphaproteobacteria</taxon>
        <taxon>Rhodobacterales</taxon>
        <taxon>Paracoccaceae</taxon>
        <taxon>Paracoccus</taxon>
    </lineage>
</organism>
<proteinExistence type="predicted"/>
<dbReference type="InterPro" id="IPR036097">
    <property type="entry name" value="HisK_dim/P_sf"/>
</dbReference>
<keyword evidence="4" id="KW-0597">Phosphoprotein</keyword>
<dbReference type="SUPFAM" id="SSF55874">
    <property type="entry name" value="ATPase domain of HSP90 chaperone/DNA topoisomerase II/histidine kinase"/>
    <property type="match status" value="1"/>
</dbReference>
<evidence type="ECO:0000256" key="9">
    <source>
        <dbReference type="ARBA" id="ARBA00023012"/>
    </source>
</evidence>
<evidence type="ECO:0000259" key="12">
    <source>
        <dbReference type="PROSITE" id="PS50885"/>
    </source>
</evidence>
<keyword evidence="9" id="KW-0902">Two-component regulatory system</keyword>
<dbReference type="Gene3D" id="1.10.287.130">
    <property type="match status" value="1"/>
</dbReference>
<dbReference type="InterPro" id="IPR036890">
    <property type="entry name" value="HATPase_C_sf"/>
</dbReference>
<feature type="domain" description="Histidine kinase" evidence="11">
    <location>
        <begin position="436"/>
        <end position="652"/>
    </location>
</feature>
<evidence type="ECO:0000256" key="6">
    <source>
        <dbReference type="ARBA" id="ARBA00022741"/>
    </source>
</evidence>
<dbReference type="PANTHER" id="PTHR43065:SF46">
    <property type="entry name" value="C4-DICARBOXYLATE TRANSPORT SENSOR PROTEIN DCTB"/>
    <property type="match status" value="1"/>
</dbReference>
<dbReference type="CDD" id="cd00082">
    <property type="entry name" value="HisKA"/>
    <property type="match status" value="1"/>
</dbReference>
<feature type="transmembrane region" description="Helical" evidence="10">
    <location>
        <begin position="334"/>
        <end position="354"/>
    </location>
</feature>
<comment type="subcellular location">
    <subcellularLocation>
        <location evidence="2">Membrane</location>
    </subcellularLocation>
</comment>
<evidence type="ECO:0000313" key="13">
    <source>
        <dbReference type="EMBL" id="MFC3528664.1"/>
    </source>
</evidence>
<keyword evidence="8 13" id="KW-0067">ATP-binding</keyword>
<reference evidence="14" key="1">
    <citation type="journal article" date="2019" name="Int. J. Syst. Evol. Microbiol.">
        <title>The Global Catalogue of Microorganisms (GCM) 10K type strain sequencing project: providing services to taxonomists for standard genome sequencing and annotation.</title>
        <authorList>
            <consortium name="The Broad Institute Genomics Platform"/>
            <consortium name="The Broad Institute Genome Sequencing Center for Infectious Disease"/>
            <person name="Wu L."/>
            <person name="Ma J."/>
        </authorList>
    </citation>
    <scope>NUCLEOTIDE SEQUENCE [LARGE SCALE GENOMIC DNA]</scope>
    <source>
        <strain evidence="14">KCTC 42899</strain>
    </source>
</reference>
<dbReference type="InterPro" id="IPR003661">
    <property type="entry name" value="HisK_dim/P_dom"/>
</dbReference>
<accession>A0ABV7R3A3</accession>
<evidence type="ECO:0000256" key="2">
    <source>
        <dbReference type="ARBA" id="ARBA00004370"/>
    </source>
</evidence>
<comment type="caution">
    <text evidence="13">The sequence shown here is derived from an EMBL/GenBank/DDBJ whole genome shotgun (WGS) entry which is preliminary data.</text>
</comment>
<keyword evidence="10" id="KW-0812">Transmembrane</keyword>
<keyword evidence="7" id="KW-0418">Kinase</keyword>
<evidence type="ECO:0000256" key="7">
    <source>
        <dbReference type="ARBA" id="ARBA00022777"/>
    </source>
</evidence>
<dbReference type="InterPro" id="IPR004358">
    <property type="entry name" value="Sig_transdc_His_kin-like_C"/>
</dbReference>
<dbReference type="Pfam" id="PF00512">
    <property type="entry name" value="HisKA"/>
    <property type="match status" value="1"/>
</dbReference>
<evidence type="ECO:0000256" key="4">
    <source>
        <dbReference type="ARBA" id="ARBA00022553"/>
    </source>
</evidence>
<dbReference type="InterPro" id="IPR003594">
    <property type="entry name" value="HATPase_dom"/>
</dbReference>
<feature type="transmembrane region" description="Helical" evidence="10">
    <location>
        <begin position="12"/>
        <end position="38"/>
    </location>
</feature>
<dbReference type="SMART" id="SM00388">
    <property type="entry name" value="HisKA"/>
    <property type="match status" value="1"/>
</dbReference>
<sequence>MRAIWNHIAPTIWTRLFLLILTAVLLTWAVVGVAFLWFGTARTVVDELSARQVPRLMNATRLSSRAAELAMLSNRILTAEAPDPTLQEAELRRSVADLEALLRSGDDTGLDADLSQKLLANLTGVIHALEETRRIETQLISHVERLRWLNVDFQDEITAFKADTAYNIETMTLALQQEQGATGRRLQVRSLLDEQARNAMFADLGDAVSVATTLGIQSASSQTAQQLDQFAALLADAQLRASGHLAALQDRADAVSLVQGLATLDEQALGESGVIAKRRHWLETRDRLRRLLESSFAILNDVQRHMGQLTEDQRDEMIAISDAFSARSATSARFLIVLTVFGAVAGIAILFLYVRPSIIRPMQRLTSQMRQIAAGETVTVQAPPARNDEIAELSRAVRAFQLSVTERDQAIERLRQTQSELVQAGKIAALGTLSAGISHELNQPLGAIRQRLHLAEKALNGPDIPAASRQITKIDELIARIERIIEHLRRFARRSEYTREPVELAPLIAEIGELLHAKLGDSHARLTVEPAIAQLVFMGDAVLTAQVLVNLISNAADAIAETGQPGEIRIRPEEAPPGMVAFSVVDTGVGFGALSPDRAVDPFVTTKDPGKGMGLGLSISLNILTGMGGGLALARRVNGPGARATITLPRGEKLP</sequence>
<evidence type="ECO:0000256" key="3">
    <source>
        <dbReference type="ARBA" id="ARBA00012438"/>
    </source>
</evidence>
<dbReference type="SMART" id="SM00304">
    <property type="entry name" value="HAMP"/>
    <property type="match status" value="1"/>
</dbReference>
<comment type="catalytic activity">
    <reaction evidence="1">
        <text>ATP + protein L-histidine = ADP + protein N-phospho-L-histidine.</text>
        <dbReference type="EC" id="2.7.13.3"/>
    </reaction>
</comment>
<evidence type="ECO:0000259" key="11">
    <source>
        <dbReference type="PROSITE" id="PS50109"/>
    </source>
</evidence>
<evidence type="ECO:0000256" key="10">
    <source>
        <dbReference type="SAM" id="Phobius"/>
    </source>
</evidence>
<keyword evidence="10" id="KW-0472">Membrane</keyword>
<evidence type="ECO:0000256" key="8">
    <source>
        <dbReference type="ARBA" id="ARBA00022840"/>
    </source>
</evidence>
<protein>
    <recommendedName>
        <fullName evidence="3">histidine kinase</fullName>
        <ecNumber evidence="3">2.7.13.3</ecNumber>
    </recommendedName>
</protein>
<feature type="domain" description="HAMP" evidence="12">
    <location>
        <begin position="357"/>
        <end position="409"/>
    </location>
</feature>
<dbReference type="GO" id="GO:0005524">
    <property type="term" value="F:ATP binding"/>
    <property type="evidence" value="ECO:0007669"/>
    <property type="project" value="UniProtKB-KW"/>
</dbReference>
<dbReference type="Pfam" id="PF02518">
    <property type="entry name" value="HATPase_c"/>
    <property type="match status" value="1"/>
</dbReference>
<dbReference type="RefSeq" id="WP_377744442.1">
    <property type="nucleotide sequence ID" value="NZ_JBHRXJ010000007.1"/>
</dbReference>
<dbReference type="PRINTS" id="PR00344">
    <property type="entry name" value="BCTRLSENSOR"/>
</dbReference>
<dbReference type="Gene3D" id="6.10.340.10">
    <property type="match status" value="1"/>
</dbReference>
<dbReference type="SUPFAM" id="SSF158472">
    <property type="entry name" value="HAMP domain-like"/>
    <property type="match status" value="1"/>
</dbReference>
<dbReference type="SMART" id="SM00387">
    <property type="entry name" value="HATPase_c"/>
    <property type="match status" value="1"/>
</dbReference>
<dbReference type="Gene3D" id="3.30.565.10">
    <property type="entry name" value="Histidine kinase-like ATPase, C-terminal domain"/>
    <property type="match status" value="1"/>
</dbReference>
<name>A0ABV7R3A3_9RHOB</name>
<dbReference type="EC" id="2.7.13.3" evidence="3"/>